<dbReference type="EMBL" id="JBFXLS010000071">
    <property type="protein sequence ID" value="KAL2820231.1"/>
    <property type="molecule type" value="Genomic_DNA"/>
</dbReference>
<dbReference type="Pfam" id="PF03901">
    <property type="entry name" value="Glyco_transf_22"/>
    <property type="match status" value="1"/>
</dbReference>
<feature type="transmembrane region" description="Helical" evidence="12">
    <location>
        <begin position="278"/>
        <end position="298"/>
    </location>
</feature>
<dbReference type="PANTHER" id="PTHR22760:SF1">
    <property type="entry name" value="DOL-P-MAN:MAN(7)GLCNAC(2)-PP-DOL ALPHA-1,6-MANNOSYLTRANSFERASE"/>
    <property type="match status" value="1"/>
</dbReference>
<evidence type="ECO:0000256" key="8">
    <source>
        <dbReference type="ARBA" id="ARBA00022989"/>
    </source>
</evidence>
<reference evidence="13 14" key="1">
    <citation type="submission" date="2024-07" db="EMBL/GenBank/DDBJ databases">
        <title>Section-level genome sequencing and comparative genomics of Aspergillus sections Usti and Cavernicolus.</title>
        <authorList>
            <consortium name="Lawrence Berkeley National Laboratory"/>
            <person name="Nybo J.L."/>
            <person name="Vesth T.C."/>
            <person name="Theobald S."/>
            <person name="Frisvad J.C."/>
            <person name="Larsen T.O."/>
            <person name="Kjaerboelling I."/>
            <person name="Rothschild-Mancinelli K."/>
            <person name="Lyhne E.K."/>
            <person name="Kogle M.E."/>
            <person name="Barry K."/>
            <person name="Clum A."/>
            <person name="Na H."/>
            <person name="Ledsgaard L."/>
            <person name="Lin J."/>
            <person name="Lipzen A."/>
            <person name="Kuo A."/>
            <person name="Riley R."/>
            <person name="Mondo S."/>
            <person name="LaButti K."/>
            <person name="Haridas S."/>
            <person name="Pangalinan J."/>
            <person name="Salamov A.A."/>
            <person name="Simmons B.A."/>
            <person name="Magnuson J.K."/>
            <person name="Chen J."/>
            <person name="Drula E."/>
            <person name="Henrissat B."/>
            <person name="Wiebenga A."/>
            <person name="Lubbers R.J."/>
            <person name="Gomes A.C."/>
            <person name="Makela M.R."/>
            <person name="Stajich J."/>
            <person name="Grigoriev I.V."/>
            <person name="Mortensen U.H."/>
            <person name="De vries R.P."/>
            <person name="Baker S.E."/>
            <person name="Andersen M.R."/>
        </authorList>
    </citation>
    <scope>NUCLEOTIDE SEQUENCE [LARGE SCALE GENOMIC DNA]</scope>
    <source>
        <strain evidence="13 14">CBS 600.67</strain>
    </source>
</reference>
<feature type="transmembrane region" description="Helical" evidence="12">
    <location>
        <begin position="181"/>
        <end position="208"/>
    </location>
</feature>
<keyword evidence="9 12" id="KW-0472">Membrane</keyword>
<keyword evidence="5" id="KW-0808">Transferase</keyword>
<dbReference type="Proteomes" id="UP001610335">
    <property type="component" value="Unassembled WGS sequence"/>
</dbReference>
<evidence type="ECO:0000256" key="2">
    <source>
        <dbReference type="ARBA" id="ARBA00004922"/>
    </source>
</evidence>
<keyword evidence="4 12" id="KW-0328">Glycosyltransferase</keyword>
<sequence length="594" mass="66648">MWRDAGYVLLLVSIPALVLVHLSIAPYTKVEESFHIQAIHDIETYGIPARDVPNVLRVEYDHFTFPGAVPRTFAGAVALSGLSSPFIWLKNDINRQFTARAILGLFNAFSLLSFATGLRRTAGRTAAVWYLLFQASQFHVIYYASRTLSNMFAFGMTTFALATLLPEPVNSVTYRKRSRLALYLLTIAGIVFRAELALFLATHTLFLFATGRVSIQREILPAGILGLILGLSITVPVDSFFWQQMPLWPELAAFKFNVLAGQASAWGTHPWHYYFSNAMPRLLLNPLTYLIGIPISLFQPATRRITTSILIPSLTYVLIYSAQPHKEWRFIVYAIPPLTAAAAIGTSYIWTHRTKSFLYRLLSLGMIGSTLVSFLASSFILLPASSANYPGAQALNALHTHAHASIQNTTPKTDPIPISIHLGNLACQTGVTRFLQLPHHHQTTNNTSTPQITWTYDKTESPRLKSTSTFWLQFNYALLEPTEAEKLQSLSSSSASSDYNSQARYSLNWEDVETIYGFAGLRLLKPGDEATSNSSSVEERILRWIYLYLYSGSEESADGFVELWNGFRETARGVTRGWWVEVRMEPRIVVLRRI</sequence>
<gene>
    <name evidence="13" type="ORF">BDW59DRAFT_164717</name>
</gene>
<evidence type="ECO:0000256" key="6">
    <source>
        <dbReference type="ARBA" id="ARBA00022692"/>
    </source>
</evidence>
<feature type="transmembrane region" description="Helical" evidence="12">
    <location>
        <begin position="305"/>
        <end position="322"/>
    </location>
</feature>
<protein>
    <recommendedName>
        <fullName evidence="12">Mannosyltransferase</fullName>
        <ecNumber evidence="12">2.4.1.-</ecNumber>
    </recommendedName>
</protein>
<evidence type="ECO:0000256" key="1">
    <source>
        <dbReference type="ARBA" id="ARBA00004477"/>
    </source>
</evidence>
<comment type="function">
    <text evidence="10">Mannosyltransferase that operates in the biosynthetic pathway of dolichol-linked oligosaccharides, the glycan precursors employed in protein asparagine (N)-glycosylation. The assembly of dolichol-linked oligosaccharides begins on the cytosolic side of the endoplasmic reticulum membrane and finishes in its lumen. The sequential addition of sugars to dolichol pyrophosphate produces dolichol-linked oligosaccharides containing fourteen sugars, including two GlcNAcs, nine mannoses and three glucoses. Once assembled, the oligosaccharide is transferred from the lipid to nascent proteins by oligosaccharyltransferases. In the lumen of the endoplasmic reticulum, adds the eighth mannose residue in an alpha-1,6 linkage onto Man(7)GlcNAc(2)-PP-dolichol to produce Man(8)GlcNAc(2)-PP-dolichol.</text>
</comment>
<dbReference type="PANTHER" id="PTHR22760">
    <property type="entry name" value="GLYCOSYLTRANSFERASE"/>
    <property type="match status" value="1"/>
</dbReference>
<feature type="transmembrane region" description="Helical" evidence="12">
    <location>
        <begin position="68"/>
        <end position="89"/>
    </location>
</feature>
<feature type="transmembrane region" description="Helical" evidence="12">
    <location>
        <begin position="220"/>
        <end position="242"/>
    </location>
</feature>
<keyword evidence="6 12" id="KW-0812">Transmembrane</keyword>
<organism evidence="13 14">
    <name type="scientific">Aspergillus cavernicola</name>
    <dbReference type="NCBI Taxonomy" id="176166"/>
    <lineage>
        <taxon>Eukaryota</taxon>
        <taxon>Fungi</taxon>
        <taxon>Dikarya</taxon>
        <taxon>Ascomycota</taxon>
        <taxon>Pezizomycotina</taxon>
        <taxon>Eurotiomycetes</taxon>
        <taxon>Eurotiomycetidae</taxon>
        <taxon>Eurotiales</taxon>
        <taxon>Aspergillaceae</taxon>
        <taxon>Aspergillus</taxon>
        <taxon>Aspergillus subgen. Nidulantes</taxon>
    </lineage>
</organism>
<feature type="transmembrane region" description="Helical" evidence="12">
    <location>
        <begin position="7"/>
        <end position="27"/>
    </location>
</feature>
<comment type="catalytic activity">
    <reaction evidence="11">
        <text>an alpha-D-Man-(1-&gt;2)-alpha-D-Man-(1-&gt;2)-alpha-D-Man-(1-&gt;3)-[alpha-D-Man-(1-&gt;2)-alpha-D-Man-(1-&gt;3)-alpha-D-Man-(1-&gt;6)]-beta-D-Man-(1-&gt;4)-beta-D-GlcNAc-(1-&gt;4)-alpha-D-GlcNAc-diphospho-di-trans,poly-cis-dolichol + a di-trans,poly-cis-dolichyl beta-D-mannosyl phosphate = an alpha-D-Man-(1-&gt;2)-alpha-D-Man-(1-&gt;2)-alpha-D-Man-(1-&gt;3)-[alpha-D-Man-(1-&gt;2)-alpha-D-Man-(1-&gt;3)-[alpha-D-Man-(1-&gt;6)]-alpha-D-Man-(1-&gt;6)]-beta-D-Man-(1-&gt;4)-beta-D-GlcNAc-(1-&gt;4)-alpha-D-GlcNAc-diphospho-di-trans,poly-cis-dolichol + a di-trans,poly-cis-dolichyl phosphate + H(+)</text>
        <dbReference type="Rhea" id="RHEA:29535"/>
        <dbReference type="Rhea" id="RHEA-COMP:19498"/>
        <dbReference type="Rhea" id="RHEA-COMP:19501"/>
        <dbReference type="Rhea" id="RHEA-COMP:19518"/>
        <dbReference type="Rhea" id="RHEA-COMP:19519"/>
        <dbReference type="ChEBI" id="CHEBI:15378"/>
        <dbReference type="ChEBI" id="CHEBI:57683"/>
        <dbReference type="ChEBI" id="CHEBI:58211"/>
        <dbReference type="ChEBI" id="CHEBI:132517"/>
        <dbReference type="ChEBI" id="CHEBI:132519"/>
        <dbReference type="EC" id="2.4.1.260"/>
    </reaction>
    <physiologicalReaction direction="left-to-right" evidence="11">
        <dbReference type="Rhea" id="RHEA:29536"/>
    </physiologicalReaction>
</comment>
<evidence type="ECO:0000313" key="13">
    <source>
        <dbReference type="EMBL" id="KAL2820231.1"/>
    </source>
</evidence>
<accession>A0ABR4HXL0</accession>
<feature type="transmembrane region" description="Helical" evidence="12">
    <location>
        <begin position="101"/>
        <end position="120"/>
    </location>
</feature>
<feature type="transmembrane region" description="Helical" evidence="12">
    <location>
        <begin position="151"/>
        <end position="169"/>
    </location>
</feature>
<evidence type="ECO:0000256" key="5">
    <source>
        <dbReference type="ARBA" id="ARBA00022679"/>
    </source>
</evidence>
<evidence type="ECO:0000256" key="12">
    <source>
        <dbReference type="RuleBase" id="RU363075"/>
    </source>
</evidence>
<name>A0ABR4HXL0_9EURO</name>
<comment type="pathway">
    <text evidence="2">Protein modification; protein glycosylation.</text>
</comment>
<keyword evidence="8 12" id="KW-1133">Transmembrane helix</keyword>
<comment type="subcellular location">
    <subcellularLocation>
        <location evidence="1 12">Endoplasmic reticulum membrane</location>
        <topology evidence="1 12">Multi-pass membrane protein</topology>
    </subcellularLocation>
</comment>
<keyword evidence="14" id="KW-1185">Reference proteome</keyword>
<evidence type="ECO:0000256" key="9">
    <source>
        <dbReference type="ARBA" id="ARBA00023136"/>
    </source>
</evidence>
<dbReference type="EC" id="2.4.1.-" evidence="12"/>
<evidence type="ECO:0000256" key="4">
    <source>
        <dbReference type="ARBA" id="ARBA00022676"/>
    </source>
</evidence>
<evidence type="ECO:0000256" key="3">
    <source>
        <dbReference type="ARBA" id="ARBA00007063"/>
    </source>
</evidence>
<evidence type="ECO:0000256" key="11">
    <source>
        <dbReference type="ARBA" id="ARBA00048899"/>
    </source>
</evidence>
<evidence type="ECO:0000313" key="14">
    <source>
        <dbReference type="Proteomes" id="UP001610335"/>
    </source>
</evidence>
<comment type="caution">
    <text evidence="13">The sequence shown here is derived from an EMBL/GenBank/DDBJ whole genome shotgun (WGS) entry which is preliminary data.</text>
</comment>
<evidence type="ECO:0000256" key="10">
    <source>
        <dbReference type="ARBA" id="ARBA00044721"/>
    </source>
</evidence>
<feature type="transmembrane region" description="Helical" evidence="12">
    <location>
        <begin position="357"/>
        <end position="382"/>
    </location>
</feature>
<keyword evidence="7 12" id="KW-0256">Endoplasmic reticulum</keyword>
<proteinExistence type="inferred from homology"/>
<dbReference type="InterPro" id="IPR005599">
    <property type="entry name" value="GPI_mannosylTrfase"/>
</dbReference>
<feature type="transmembrane region" description="Helical" evidence="12">
    <location>
        <begin position="328"/>
        <end position="350"/>
    </location>
</feature>
<comment type="similarity">
    <text evidence="3 12">Belongs to the glycosyltransferase 22 family.</text>
</comment>
<evidence type="ECO:0000256" key="7">
    <source>
        <dbReference type="ARBA" id="ARBA00022824"/>
    </source>
</evidence>